<dbReference type="RefSeq" id="XP_072801997.1">
    <property type="nucleotide sequence ID" value="XM_072945896.1"/>
</dbReference>
<keyword evidence="1" id="KW-0812">Transmembrane</keyword>
<feature type="transmembrane region" description="Helical" evidence="1">
    <location>
        <begin position="25"/>
        <end position="47"/>
    </location>
</feature>
<name>A0ABM5C029_VICPA</name>
<dbReference type="GeneID" id="140687964"/>
<keyword evidence="2" id="KW-1185">Reference proteome</keyword>
<accession>A0ABM5C029</accession>
<reference evidence="3" key="1">
    <citation type="submission" date="2025-08" db="UniProtKB">
        <authorList>
            <consortium name="RefSeq"/>
        </authorList>
    </citation>
    <scope>IDENTIFICATION</scope>
</reference>
<proteinExistence type="predicted"/>
<protein>
    <submittedName>
        <fullName evidence="3">Small integral membrane protein 42</fullName>
    </submittedName>
</protein>
<dbReference type="Proteomes" id="UP001652581">
    <property type="component" value="Chromosome 21"/>
</dbReference>
<gene>
    <name evidence="3" type="primary">SMIM42</name>
</gene>
<evidence type="ECO:0000313" key="2">
    <source>
        <dbReference type="Proteomes" id="UP001652581"/>
    </source>
</evidence>
<keyword evidence="1" id="KW-0472">Membrane</keyword>
<organism evidence="2 3">
    <name type="scientific">Vicugna pacos</name>
    <name type="common">Alpaca</name>
    <name type="synonym">Lama pacos</name>
    <dbReference type="NCBI Taxonomy" id="30538"/>
    <lineage>
        <taxon>Eukaryota</taxon>
        <taxon>Metazoa</taxon>
        <taxon>Chordata</taxon>
        <taxon>Craniata</taxon>
        <taxon>Vertebrata</taxon>
        <taxon>Euteleostomi</taxon>
        <taxon>Mammalia</taxon>
        <taxon>Eutheria</taxon>
        <taxon>Laurasiatheria</taxon>
        <taxon>Artiodactyla</taxon>
        <taxon>Tylopoda</taxon>
        <taxon>Camelidae</taxon>
        <taxon>Vicugna</taxon>
    </lineage>
</organism>
<keyword evidence="1" id="KW-1133">Transmembrane helix</keyword>
<evidence type="ECO:0000256" key="1">
    <source>
        <dbReference type="SAM" id="Phobius"/>
    </source>
</evidence>
<evidence type="ECO:0000313" key="3">
    <source>
        <dbReference type="RefSeq" id="XP_072801997.1"/>
    </source>
</evidence>
<sequence>MSSPQLLAFLWDKGTLNVALPAPAYLVKALFFFVLLMALVTLLILVWKVAKDKSNKSRESVQGKEATPLA</sequence>